<name>A0A6M0JSN1_9GAMM</name>
<dbReference type="SMART" id="SM00028">
    <property type="entry name" value="TPR"/>
    <property type="match status" value="2"/>
</dbReference>
<comment type="caution">
    <text evidence="3">The sequence shown here is derived from an EMBL/GenBank/DDBJ whole genome shotgun (WGS) entry which is preliminary data.</text>
</comment>
<dbReference type="GO" id="GO:0008168">
    <property type="term" value="F:methyltransferase activity"/>
    <property type="evidence" value="ECO:0007669"/>
    <property type="project" value="UniProtKB-KW"/>
</dbReference>
<dbReference type="Gene3D" id="1.25.40.10">
    <property type="entry name" value="Tetratricopeptide repeat domain"/>
    <property type="match status" value="1"/>
</dbReference>
<keyword evidence="3" id="KW-0489">Methyltransferase</keyword>
<evidence type="ECO:0000313" key="3">
    <source>
        <dbReference type="EMBL" id="NEV60538.1"/>
    </source>
</evidence>
<dbReference type="InterPro" id="IPR029063">
    <property type="entry name" value="SAM-dependent_MTases_sf"/>
</dbReference>
<dbReference type="Gene3D" id="3.40.50.150">
    <property type="entry name" value="Vaccinia Virus protein VP39"/>
    <property type="match status" value="1"/>
</dbReference>
<feature type="region of interest" description="Disordered" evidence="2">
    <location>
        <begin position="126"/>
        <end position="155"/>
    </location>
</feature>
<gene>
    <name evidence="3" type="ORF">G3446_01295</name>
</gene>
<keyword evidence="1" id="KW-0802">TPR repeat</keyword>
<keyword evidence="3" id="KW-0808">Transferase</keyword>
<reference evidence="3 4" key="1">
    <citation type="submission" date="2020-02" db="EMBL/GenBank/DDBJ databases">
        <title>Genome sequences of Thiorhodococcus mannitoliphagus and Thiorhodococcus minor, purple sulfur photosynthetic bacteria in the gammaproteobacterial family, Chromatiaceae.</title>
        <authorList>
            <person name="Aviles F.A."/>
            <person name="Meyer T.E."/>
            <person name="Kyndt J.A."/>
        </authorList>
    </citation>
    <scope>NUCLEOTIDE SEQUENCE [LARGE SCALE GENOMIC DNA]</scope>
    <source>
        <strain evidence="3 4">DSM 11518</strain>
    </source>
</reference>
<keyword evidence="4" id="KW-1185">Reference proteome</keyword>
<feature type="repeat" description="TPR" evidence="1">
    <location>
        <begin position="38"/>
        <end position="71"/>
    </location>
</feature>
<sequence>MTDSRELLKQAIEHQRGGRAEAAEWLYRAVLALDADHAEAHHNLGIIEMERGQIDSGLDHLQRALDLDPEVGNYWLTLAEALLIAKRPGQALDVMDRAEEAGLDAPEVGALRQRIEEAFKALPQQGAAVDDASPQLPGAVSASGSPESQTPSSDQMVVTLGDGTRVKCPVDVRDRATYILVEQGDWCEPEVSFVRRFIEPGMSALDVGASHGVYALSLARRMGGRGRVVALEPIRAAFERLEQSLVENALQDTLTVIRAGLSNIAGEVDVGAQARRKPDNADADCGLEPAPMMTAKELMEGGRWPTARRLDFVRLNAGDQQLDILRHWPRELSEHSPLVMLRIDSGCSVNDAAKALAGFGMPLFRLVPSLGALVEYELGQPLDPGVRNLFTCTRERAEMLFRRGLIV</sequence>
<dbReference type="InterPro" id="IPR011990">
    <property type="entry name" value="TPR-like_helical_dom_sf"/>
</dbReference>
<accession>A0A6M0JSN1</accession>
<proteinExistence type="predicted"/>
<dbReference type="InterPro" id="IPR006342">
    <property type="entry name" value="FkbM_mtfrase"/>
</dbReference>
<dbReference type="InterPro" id="IPR019734">
    <property type="entry name" value="TPR_rpt"/>
</dbReference>
<evidence type="ECO:0000256" key="1">
    <source>
        <dbReference type="PROSITE-ProRule" id="PRU00339"/>
    </source>
</evidence>
<dbReference type="EMBL" id="JAAIJQ010000002">
    <property type="protein sequence ID" value="NEV60538.1"/>
    <property type="molecule type" value="Genomic_DNA"/>
</dbReference>
<dbReference type="SUPFAM" id="SSF53335">
    <property type="entry name" value="S-adenosyl-L-methionine-dependent methyltransferases"/>
    <property type="match status" value="1"/>
</dbReference>
<dbReference type="NCBIfam" id="TIGR01444">
    <property type="entry name" value="fkbM_fam"/>
    <property type="match status" value="1"/>
</dbReference>
<dbReference type="SUPFAM" id="SSF48452">
    <property type="entry name" value="TPR-like"/>
    <property type="match status" value="1"/>
</dbReference>
<feature type="compositionally biased region" description="Polar residues" evidence="2">
    <location>
        <begin position="142"/>
        <end position="155"/>
    </location>
</feature>
<dbReference type="PROSITE" id="PS50005">
    <property type="entry name" value="TPR"/>
    <property type="match status" value="1"/>
</dbReference>
<dbReference type="GO" id="GO:0032259">
    <property type="term" value="P:methylation"/>
    <property type="evidence" value="ECO:0007669"/>
    <property type="project" value="UniProtKB-KW"/>
</dbReference>
<evidence type="ECO:0000256" key="2">
    <source>
        <dbReference type="SAM" id="MobiDB-lite"/>
    </source>
</evidence>
<dbReference type="Pfam" id="PF14559">
    <property type="entry name" value="TPR_19"/>
    <property type="match status" value="1"/>
</dbReference>
<evidence type="ECO:0000313" key="4">
    <source>
        <dbReference type="Proteomes" id="UP000483379"/>
    </source>
</evidence>
<dbReference type="Proteomes" id="UP000483379">
    <property type="component" value="Unassembled WGS sequence"/>
</dbReference>
<dbReference type="AlphaFoldDB" id="A0A6M0JSN1"/>
<dbReference type="PROSITE" id="PS50293">
    <property type="entry name" value="TPR_REGION"/>
    <property type="match status" value="1"/>
</dbReference>
<protein>
    <submittedName>
        <fullName evidence="3">FkbM family methyltransferase</fullName>
    </submittedName>
</protein>
<organism evidence="3 4">
    <name type="scientific">Thiorhodococcus minor</name>
    <dbReference type="NCBI Taxonomy" id="57489"/>
    <lineage>
        <taxon>Bacteria</taxon>
        <taxon>Pseudomonadati</taxon>
        <taxon>Pseudomonadota</taxon>
        <taxon>Gammaproteobacteria</taxon>
        <taxon>Chromatiales</taxon>
        <taxon>Chromatiaceae</taxon>
        <taxon>Thiorhodococcus</taxon>
    </lineage>
</organism>